<feature type="compositionally biased region" description="Basic and acidic residues" evidence="6">
    <location>
        <begin position="173"/>
        <end position="182"/>
    </location>
</feature>
<evidence type="ECO:0000256" key="1">
    <source>
        <dbReference type="ARBA" id="ARBA00004167"/>
    </source>
</evidence>
<name>A0A7M4E1D9_CROPO</name>
<evidence type="ECO:0000259" key="8">
    <source>
        <dbReference type="Pfam" id="PF05827"/>
    </source>
</evidence>
<dbReference type="GO" id="GO:0033176">
    <property type="term" value="C:proton-transporting V-type ATPase complex"/>
    <property type="evidence" value="ECO:0007669"/>
    <property type="project" value="TreeGrafter"/>
</dbReference>
<organism evidence="10 11">
    <name type="scientific">Crocodylus porosus</name>
    <name type="common">Saltwater crocodile</name>
    <name type="synonym">Estuarine crocodile</name>
    <dbReference type="NCBI Taxonomy" id="8502"/>
    <lineage>
        <taxon>Eukaryota</taxon>
        <taxon>Metazoa</taxon>
        <taxon>Chordata</taxon>
        <taxon>Craniata</taxon>
        <taxon>Vertebrata</taxon>
        <taxon>Euteleostomi</taxon>
        <taxon>Archelosauria</taxon>
        <taxon>Archosauria</taxon>
        <taxon>Crocodylia</taxon>
        <taxon>Longirostres</taxon>
        <taxon>Crocodylidae</taxon>
        <taxon>Crocodylus</taxon>
    </lineage>
</organism>
<dbReference type="AlphaFoldDB" id="A0A7M4E1D9"/>
<dbReference type="InterPro" id="IPR046756">
    <property type="entry name" value="VAS1/VOA1_TM"/>
</dbReference>
<feature type="compositionally biased region" description="Basic and acidic residues" evidence="6">
    <location>
        <begin position="124"/>
        <end position="134"/>
    </location>
</feature>
<dbReference type="Proteomes" id="UP000594220">
    <property type="component" value="Unplaced"/>
</dbReference>
<dbReference type="FunFam" id="2.40.160.110:FF:000003">
    <property type="entry name" value="ATPase H+ transporting accessory protein 1"/>
    <property type="match status" value="1"/>
</dbReference>
<feature type="domain" description="V-type proton ATPase subunit S1/VOA1 transmembrane" evidence="9">
    <location>
        <begin position="493"/>
        <end position="530"/>
    </location>
</feature>
<keyword evidence="11" id="KW-1185">Reference proteome</keyword>
<gene>
    <name evidence="10" type="primary">ATP6AP1L</name>
</gene>
<evidence type="ECO:0000313" key="10">
    <source>
        <dbReference type="Ensembl" id="ENSCPRP00005002891.1"/>
    </source>
</evidence>
<feature type="transmembrane region" description="Helical" evidence="7">
    <location>
        <begin position="494"/>
        <end position="517"/>
    </location>
</feature>
<dbReference type="Pfam" id="PF05827">
    <property type="entry name" value="VAS1_LD"/>
    <property type="match status" value="1"/>
</dbReference>
<evidence type="ECO:0000256" key="6">
    <source>
        <dbReference type="SAM" id="MobiDB-lite"/>
    </source>
</evidence>
<dbReference type="GO" id="GO:0030641">
    <property type="term" value="P:regulation of cellular pH"/>
    <property type="evidence" value="ECO:0007669"/>
    <property type="project" value="TreeGrafter"/>
</dbReference>
<evidence type="ECO:0000256" key="4">
    <source>
        <dbReference type="ARBA" id="ARBA00022989"/>
    </source>
</evidence>
<feature type="region of interest" description="Disordered" evidence="6">
    <location>
        <begin position="1"/>
        <end position="228"/>
    </location>
</feature>
<reference evidence="10" key="2">
    <citation type="submission" date="2025-09" db="UniProtKB">
        <authorList>
            <consortium name="Ensembl"/>
        </authorList>
    </citation>
    <scope>IDENTIFICATION</scope>
</reference>
<evidence type="ECO:0000256" key="5">
    <source>
        <dbReference type="ARBA" id="ARBA00023136"/>
    </source>
</evidence>
<dbReference type="GeneTree" id="ENSGT00940000158156"/>
<comment type="subcellular location">
    <subcellularLocation>
        <location evidence="1">Membrane</location>
        <topology evidence="1">Single-pass membrane protein</topology>
    </subcellularLocation>
</comment>
<keyword evidence="5 7" id="KW-0472">Membrane</keyword>
<reference evidence="10" key="1">
    <citation type="submission" date="2025-08" db="UniProtKB">
        <authorList>
            <consortium name="Ensembl"/>
        </authorList>
    </citation>
    <scope>IDENTIFICATION</scope>
</reference>
<accession>A0A7M4E1D9</accession>
<evidence type="ECO:0000256" key="7">
    <source>
        <dbReference type="SAM" id="Phobius"/>
    </source>
</evidence>
<evidence type="ECO:0000256" key="2">
    <source>
        <dbReference type="ARBA" id="ARBA00009037"/>
    </source>
</evidence>
<feature type="compositionally biased region" description="Basic residues" evidence="6">
    <location>
        <begin position="1"/>
        <end position="12"/>
    </location>
</feature>
<dbReference type="PANTHER" id="PTHR12471:SF3">
    <property type="entry name" value="ATPASE, H+ TRANSPORTING, LYSOSOMAL ACCESSORY PROTEIN 1-LIKE"/>
    <property type="match status" value="1"/>
</dbReference>
<dbReference type="InterPro" id="IPR008388">
    <property type="entry name" value="Ac45_acc_su"/>
</dbReference>
<protein>
    <submittedName>
        <fullName evidence="10">ATPase H+ transporting accessory protein 1 like (pseudo</fullName>
    </submittedName>
</protein>
<dbReference type="GO" id="GO:0030659">
    <property type="term" value="C:cytoplasmic vesicle membrane"/>
    <property type="evidence" value="ECO:0007669"/>
    <property type="project" value="UniProtKB-ARBA"/>
</dbReference>
<dbReference type="Pfam" id="PF20520">
    <property type="entry name" value="Ac45-VOA1_TM"/>
    <property type="match status" value="1"/>
</dbReference>
<feature type="domain" description="V-type proton ATPase subunit S1 luminal" evidence="8">
    <location>
        <begin position="331"/>
        <end position="478"/>
    </location>
</feature>
<dbReference type="GO" id="GO:0001671">
    <property type="term" value="F:ATPase activator activity"/>
    <property type="evidence" value="ECO:0007669"/>
    <property type="project" value="TreeGrafter"/>
</dbReference>
<proteinExistence type="inferred from homology"/>
<dbReference type="PANTHER" id="PTHR12471">
    <property type="entry name" value="VACUOLAR ATP SYNTHASE SUBUNIT S1"/>
    <property type="match status" value="1"/>
</dbReference>
<sequence length="574" mass="64118">MQRQLACRKTRQPRGAGSDEVTKVCSLLFRETGAAGGQPAPGSGRDKGLLRPTHPRSSEHVGGRGAIPTGRNQSPPQRGGNTEPSTVSDRRQPVQPPRGAEGWGVSWRRRRARACAGRSTRPQPRPEHKERDRAPAAFAPRSPTTIPRSEGEASSPAQRDSTRPQRSPIVPRPELEPERERGPQCTTTPPARGEAPSQGLFAARLIRNPHRGPRLEGGLANTGRRDHTRRFRGAEGAVGLTPPLPESGVYPAHHKPVALPCTHAFSDEELPQRNEQQFDGGVKPKLNINQVAITQIVNYNLSRRGQSERESWGTFTHSHHSPVNVTINGIPCILFWAKRIMIKFKNHTQLDLTEKTFGIHATVDVGDSNCSEDSATLSLKFGDIDNLKDLVIRFLLTSSYYKLSVQNWFSLHRVQILYNHSIQATFNATQIYAPASYSYHCEHVSSLQRYDALLMPSSANDVSRLWEVTFIDFQIQGFNIEEGHFAYAKDCASFFSPAILMGLVMSLILLLVLAYALHMLIHLKSLDRHYECKASPAYFGQMKDSDMADEKEPLRNNGNESYELRNQEFCKIYI</sequence>
<feature type="compositionally biased region" description="Polar residues" evidence="6">
    <location>
        <begin position="70"/>
        <end position="87"/>
    </location>
</feature>
<evidence type="ECO:0000259" key="9">
    <source>
        <dbReference type="Pfam" id="PF20520"/>
    </source>
</evidence>
<comment type="similarity">
    <text evidence="2">Belongs to the vacuolar ATPase subunit S1 family.</text>
</comment>
<keyword evidence="3 7" id="KW-0812">Transmembrane</keyword>
<evidence type="ECO:0000256" key="3">
    <source>
        <dbReference type="ARBA" id="ARBA00022692"/>
    </source>
</evidence>
<keyword evidence="4 7" id="KW-1133">Transmembrane helix</keyword>
<evidence type="ECO:0000313" key="11">
    <source>
        <dbReference type="Proteomes" id="UP000594220"/>
    </source>
</evidence>
<dbReference type="Ensembl" id="ENSCPRT00005003380.1">
    <property type="protein sequence ID" value="ENSCPRP00005002891.1"/>
    <property type="gene ID" value="ENSCPRG00005002117.1"/>
</dbReference>
<dbReference type="GO" id="GO:0012505">
    <property type="term" value="C:endomembrane system"/>
    <property type="evidence" value="ECO:0007669"/>
    <property type="project" value="UniProtKB-ARBA"/>
</dbReference>
<dbReference type="Gene3D" id="2.40.160.110">
    <property type="match status" value="1"/>
</dbReference>
<dbReference type="GO" id="GO:0098588">
    <property type="term" value="C:bounding membrane of organelle"/>
    <property type="evidence" value="ECO:0007669"/>
    <property type="project" value="UniProtKB-ARBA"/>
</dbReference>
<dbReference type="InterPro" id="IPR046755">
    <property type="entry name" value="VAS1_LD"/>
</dbReference>